<protein>
    <submittedName>
        <fullName evidence="1">Uncharacterized protein</fullName>
    </submittedName>
</protein>
<dbReference type="RefSeq" id="XP_007766329.1">
    <property type="nucleotide sequence ID" value="XM_007768139.1"/>
</dbReference>
<evidence type="ECO:0000313" key="1">
    <source>
        <dbReference type="EMBL" id="EIW83479.1"/>
    </source>
</evidence>
<evidence type="ECO:0000313" key="2">
    <source>
        <dbReference type="Proteomes" id="UP000053558"/>
    </source>
</evidence>
<dbReference type="AlphaFoldDB" id="A0A5M3MWF3"/>
<proteinExistence type="predicted"/>
<name>A0A5M3MWF3_CONPW</name>
<feature type="non-terminal residue" evidence="1">
    <location>
        <position position="601"/>
    </location>
</feature>
<dbReference type="KEGG" id="cput:CONPUDRAFT_52204"/>
<comment type="caution">
    <text evidence="1">The sequence shown here is derived from an EMBL/GenBank/DDBJ whole genome shotgun (WGS) entry which is preliminary data.</text>
</comment>
<sequence length="601" mass="66941">MCVGRMNAQRQLARKLTALVDFKKFIMAAGKGEVNRLDTLLRVCMKRRMSPKAMLTLLDKALRKVYKPKSFTEAEKLRGLVMLQLGGARVAEIAHRATDSPAVSTLRHHLCTRPIQISPRMPTLEEICTNIQASVPDVKVSLMDMVNAASEADSGVEGYSIMVDKIKTELRVRWDERTNMIVGAGREDADKVELEFSSVAEVEALWDAVRMERVHLASEAMVAAIDHIPSSPHSRTSACPIVVSGTCKREDAVTHTRLLQTIIDACHTESVKLAGRLYSLASDGETRRGAALVLLTMKKKLSPQLDIYCYVGSLRLMNDLVGDNDITADKDWKHVFKRLQNLLIRLLGIKIFGVSIPTPVLSKHLTSTRTCTEQQAGAYTNPNNKQDVTLALNFLKRVWEIPPASDMDEPTTQVAQLAIQRFGCFLKFLLVPYIDPSMSLHEQLVSLSATAHLALLMYTDAGPGNEFMLKTLYQDIQIMIKNVYYSVAKAKVDKLDGNFYIISLGTNRLEQLFGIYRTIIGSDANTDLLQLAYQIANVAEVGQILAKYPEWDVLLRRLKALILDTSAELSAKVDHLNPASWLGNVTLAPVQPLTVWNEGRR</sequence>
<keyword evidence="2" id="KW-1185">Reference proteome</keyword>
<dbReference type="Proteomes" id="UP000053558">
    <property type="component" value="Unassembled WGS sequence"/>
</dbReference>
<gene>
    <name evidence="1" type="ORF">CONPUDRAFT_52204</name>
</gene>
<accession>A0A5M3MWF3</accession>
<organism evidence="1 2">
    <name type="scientific">Coniophora puteana (strain RWD-64-598)</name>
    <name type="common">Brown rot fungus</name>
    <dbReference type="NCBI Taxonomy" id="741705"/>
    <lineage>
        <taxon>Eukaryota</taxon>
        <taxon>Fungi</taxon>
        <taxon>Dikarya</taxon>
        <taxon>Basidiomycota</taxon>
        <taxon>Agaricomycotina</taxon>
        <taxon>Agaricomycetes</taxon>
        <taxon>Agaricomycetidae</taxon>
        <taxon>Boletales</taxon>
        <taxon>Coniophorineae</taxon>
        <taxon>Coniophoraceae</taxon>
        <taxon>Coniophora</taxon>
    </lineage>
</organism>
<dbReference type="GeneID" id="19207500"/>
<reference evidence="2" key="1">
    <citation type="journal article" date="2012" name="Science">
        <title>The Paleozoic origin of enzymatic lignin decomposition reconstructed from 31 fungal genomes.</title>
        <authorList>
            <person name="Floudas D."/>
            <person name="Binder M."/>
            <person name="Riley R."/>
            <person name="Barry K."/>
            <person name="Blanchette R.A."/>
            <person name="Henrissat B."/>
            <person name="Martinez A.T."/>
            <person name="Otillar R."/>
            <person name="Spatafora J.W."/>
            <person name="Yadav J.S."/>
            <person name="Aerts A."/>
            <person name="Benoit I."/>
            <person name="Boyd A."/>
            <person name="Carlson A."/>
            <person name="Copeland A."/>
            <person name="Coutinho P.M."/>
            <person name="de Vries R.P."/>
            <person name="Ferreira P."/>
            <person name="Findley K."/>
            <person name="Foster B."/>
            <person name="Gaskell J."/>
            <person name="Glotzer D."/>
            <person name="Gorecki P."/>
            <person name="Heitman J."/>
            <person name="Hesse C."/>
            <person name="Hori C."/>
            <person name="Igarashi K."/>
            <person name="Jurgens J.A."/>
            <person name="Kallen N."/>
            <person name="Kersten P."/>
            <person name="Kohler A."/>
            <person name="Kuees U."/>
            <person name="Kumar T.K.A."/>
            <person name="Kuo A."/>
            <person name="LaButti K."/>
            <person name="Larrondo L.F."/>
            <person name="Lindquist E."/>
            <person name="Ling A."/>
            <person name="Lombard V."/>
            <person name="Lucas S."/>
            <person name="Lundell T."/>
            <person name="Martin R."/>
            <person name="McLaughlin D.J."/>
            <person name="Morgenstern I."/>
            <person name="Morin E."/>
            <person name="Murat C."/>
            <person name="Nagy L.G."/>
            <person name="Nolan M."/>
            <person name="Ohm R.A."/>
            <person name="Patyshakuliyeva A."/>
            <person name="Rokas A."/>
            <person name="Ruiz-Duenas F.J."/>
            <person name="Sabat G."/>
            <person name="Salamov A."/>
            <person name="Samejima M."/>
            <person name="Schmutz J."/>
            <person name="Slot J.C."/>
            <person name="St John F."/>
            <person name="Stenlid J."/>
            <person name="Sun H."/>
            <person name="Sun S."/>
            <person name="Syed K."/>
            <person name="Tsang A."/>
            <person name="Wiebenga A."/>
            <person name="Young D."/>
            <person name="Pisabarro A."/>
            <person name="Eastwood D.C."/>
            <person name="Martin F."/>
            <person name="Cullen D."/>
            <person name="Grigoriev I.V."/>
            <person name="Hibbett D.S."/>
        </authorList>
    </citation>
    <scope>NUCLEOTIDE SEQUENCE [LARGE SCALE GENOMIC DNA]</scope>
    <source>
        <strain evidence="2">RWD-64-598 SS2</strain>
    </source>
</reference>
<dbReference type="OrthoDB" id="2659841at2759"/>
<dbReference type="EMBL" id="JH711576">
    <property type="protein sequence ID" value="EIW83479.1"/>
    <property type="molecule type" value="Genomic_DNA"/>
</dbReference>